<accession>A0A094JDC4</accession>
<dbReference type="Gene3D" id="1.10.10.10">
    <property type="entry name" value="Winged helix-like DNA-binding domain superfamily/Winged helix DNA-binding domain"/>
    <property type="match status" value="1"/>
</dbReference>
<sequence>MDKLECMKRFAVVAQTGSFTQAADHLNVPKSAVSSAISRLEEHLQSRLLHRSTRRVTLTEAGERFLPQCQKLLDEIEGLENQFQQQSQTISGEIRVDMPGRFFSLVVAPRLPEWFAMHPQTQIRLMGADHRIDPITARVDCVLRVGPLDDSDLIAKKLGEFPLINCVSPAYVAQYGAPSELDELDEHYLIDYAPGIRHQTQGFEYCHQGHNKRIAMRSQVSVSTTDAYLAACLAGLGIAQLPLHGVAQQLADGTLVSVLEQHTPTALPVAILYESRRHQPQRLRLFIDWLATLVAEQQA</sequence>
<evidence type="ECO:0000259" key="5">
    <source>
        <dbReference type="PROSITE" id="PS50931"/>
    </source>
</evidence>
<comment type="caution">
    <text evidence="6">The sequence shown here is derived from an EMBL/GenBank/DDBJ whole genome shotgun (WGS) entry which is preliminary data.</text>
</comment>
<keyword evidence="3" id="KW-0238">DNA-binding</keyword>
<reference evidence="6 7" key="1">
    <citation type="submission" date="2014-06" db="EMBL/GenBank/DDBJ databases">
        <title>Shewanella sp. YQH10.</title>
        <authorList>
            <person name="Liu Y."/>
            <person name="Zeng R."/>
        </authorList>
    </citation>
    <scope>NUCLEOTIDE SEQUENCE [LARGE SCALE GENOMIC DNA]</scope>
    <source>
        <strain evidence="6 7">YQH10</strain>
    </source>
</reference>
<keyword evidence="2" id="KW-0805">Transcription regulation</keyword>
<proteinExistence type="inferred from homology"/>
<dbReference type="EMBL" id="JPEO01000025">
    <property type="protein sequence ID" value="KFZ36054.1"/>
    <property type="molecule type" value="Genomic_DNA"/>
</dbReference>
<dbReference type="GO" id="GO:0003700">
    <property type="term" value="F:DNA-binding transcription factor activity"/>
    <property type="evidence" value="ECO:0007669"/>
    <property type="project" value="InterPro"/>
</dbReference>
<evidence type="ECO:0000256" key="4">
    <source>
        <dbReference type="ARBA" id="ARBA00023163"/>
    </source>
</evidence>
<dbReference type="PANTHER" id="PTHR30537:SF72">
    <property type="entry name" value="LYSR FAMILY TRANSCRIPTIONAL REGULATOR"/>
    <property type="match status" value="1"/>
</dbReference>
<dbReference type="Gene3D" id="3.40.190.290">
    <property type="match status" value="1"/>
</dbReference>
<dbReference type="InterPro" id="IPR036390">
    <property type="entry name" value="WH_DNA-bd_sf"/>
</dbReference>
<dbReference type="CDD" id="cd08472">
    <property type="entry name" value="PBP2_CrgA_like_3"/>
    <property type="match status" value="1"/>
</dbReference>
<dbReference type="GO" id="GO:0043565">
    <property type="term" value="F:sequence-specific DNA binding"/>
    <property type="evidence" value="ECO:0007669"/>
    <property type="project" value="TreeGrafter"/>
</dbReference>
<evidence type="ECO:0000313" key="7">
    <source>
        <dbReference type="Proteomes" id="UP000029264"/>
    </source>
</evidence>
<dbReference type="SUPFAM" id="SSF53850">
    <property type="entry name" value="Periplasmic binding protein-like II"/>
    <property type="match status" value="1"/>
</dbReference>
<evidence type="ECO:0000256" key="2">
    <source>
        <dbReference type="ARBA" id="ARBA00023015"/>
    </source>
</evidence>
<dbReference type="FunFam" id="1.10.10.10:FF:000001">
    <property type="entry name" value="LysR family transcriptional regulator"/>
    <property type="match status" value="1"/>
</dbReference>
<dbReference type="InterPro" id="IPR005119">
    <property type="entry name" value="LysR_subst-bd"/>
</dbReference>
<dbReference type="eggNOG" id="COG0583">
    <property type="taxonomic scope" value="Bacteria"/>
</dbReference>
<dbReference type="PROSITE" id="PS50931">
    <property type="entry name" value="HTH_LYSR"/>
    <property type="match status" value="1"/>
</dbReference>
<name>A0A094JDC4_9GAMM</name>
<dbReference type="OrthoDB" id="9786526at2"/>
<dbReference type="Pfam" id="PF03466">
    <property type="entry name" value="LysR_substrate"/>
    <property type="match status" value="1"/>
</dbReference>
<evidence type="ECO:0000313" key="6">
    <source>
        <dbReference type="EMBL" id="KFZ36054.1"/>
    </source>
</evidence>
<feature type="domain" description="HTH lysR-type" evidence="5">
    <location>
        <begin position="1"/>
        <end position="59"/>
    </location>
</feature>
<comment type="similarity">
    <text evidence="1">Belongs to the LysR transcriptional regulatory family.</text>
</comment>
<dbReference type="RefSeq" id="WP_037445664.1">
    <property type="nucleotide sequence ID" value="NZ_JPEO01000025.1"/>
</dbReference>
<gene>
    <name evidence="6" type="ORF">HR45_18415</name>
</gene>
<dbReference type="Pfam" id="PF00126">
    <property type="entry name" value="HTH_1"/>
    <property type="match status" value="1"/>
</dbReference>
<dbReference type="GO" id="GO:0006351">
    <property type="term" value="P:DNA-templated transcription"/>
    <property type="evidence" value="ECO:0007669"/>
    <property type="project" value="TreeGrafter"/>
</dbReference>
<evidence type="ECO:0000256" key="3">
    <source>
        <dbReference type="ARBA" id="ARBA00023125"/>
    </source>
</evidence>
<dbReference type="Proteomes" id="UP000029264">
    <property type="component" value="Unassembled WGS sequence"/>
</dbReference>
<dbReference type="InterPro" id="IPR036388">
    <property type="entry name" value="WH-like_DNA-bd_sf"/>
</dbReference>
<dbReference type="SUPFAM" id="SSF46785">
    <property type="entry name" value="Winged helix' DNA-binding domain"/>
    <property type="match status" value="1"/>
</dbReference>
<protein>
    <recommendedName>
        <fullName evidence="5">HTH lysR-type domain-containing protein</fullName>
    </recommendedName>
</protein>
<organism evidence="6 7">
    <name type="scientific">Shewanella mangrovi</name>
    <dbReference type="NCBI Taxonomy" id="1515746"/>
    <lineage>
        <taxon>Bacteria</taxon>
        <taxon>Pseudomonadati</taxon>
        <taxon>Pseudomonadota</taxon>
        <taxon>Gammaproteobacteria</taxon>
        <taxon>Alteromonadales</taxon>
        <taxon>Shewanellaceae</taxon>
        <taxon>Shewanella</taxon>
    </lineage>
</organism>
<dbReference type="PANTHER" id="PTHR30537">
    <property type="entry name" value="HTH-TYPE TRANSCRIPTIONAL REGULATOR"/>
    <property type="match status" value="1"/>
</dbReference>
<dbReference type="InterPro" id="IPR058163">
    <property type="entry name" value="LysR-type_TF_proteobact-type"/>
</dbReference>
<evidence type="ECO:0000256" key="1">
    <source>
        <dbReference type="ARBA" id="ARBA00009437"/>
    </source>
</evidence>
<dbReference type="STRING" id="1515746.HR45_18415"/>
<dbReference type="InterPro" id="IPR000847">
    <property type="entry name" value="LysR_HTH_N"/>
</dbReference>
<keyword evidence="7" id="KW-1185">Reference proteome</keyword>
<keyword evidence="4" id="KW-0804">Transcription</keyword>
<dbReference type="AlphaFoldDB" id="A0A094JDC4"/>